<sequence length="33" mass="3835">MQYVVRCEFRDRLLTVEGNEGANLAFCEHTVAY</sequence>
<protein>
    <submittedName>
        <fullName evidence="1">Uncharacterized protein</fullName>
    </submittedName>
</protein>
<evidence type="ECO:0000313" key="1">
    <source>
        <dbReference type="EMBL" id="CQR52575.1"/>
    </source>
</evidence>
<dbReference type="AlphaFoldDB" id="A0A0D6JUZ9"/>
<dbReference type="Proteomes" id="UP000198902">
    <property type="component" value="Unassembled WGS sequence"/>
</dbReference>
<reference evidence="2" key="1">
    <citation type="submission" date="2015-03" db="EMBL/GenBank/DDBJ databases">
        <authorList>
            <person name="Urmite Genomes"/>
        </authorList>
    </citation>
    <scope>NUCLEOTIDE SEQUENCE [LARGE SCALE GENOMIC DNA]</scope>
    <source>
        <strain evidence="2">Arc-Hr</strain>
    </source>
</reference>
<gene>
    <name evidence="1" type="ORF">BN996_03206</name>
</gene>
<proteinExistence type="predicted"/>
<keyword evidence="2" id="KW-1185">Reference proteome</keyword>
<dbReference type="EMBL" id="CSTE01000004">
    <property type="protein sequence ID" value="CQR52575.1"/>
    <property type="molecule type" value="Genomic_DNA"/>
</dbReference>
<evidence type="ECO:0000313" key="2">
    <source>
        <dbReference type="Proteomes" id="UP000198902"/>
    </source>
</evidence>
<organism evidence="1 2">
    <name type="scientific">Haloferax massiliensis</name>
    <dbReference type="NCBI Taxonomy" id="1476858"/>
    <lineage>
        <taxon>Archaea</taxon>
        <taxon>Methanobacteriati</taxon>
        <taxon>Methanobacteriota</taxon>
        <taxon>Stenosarchaea group</taxon>
        <taxon>Halobacteria</taxon>
        <taxon>Halobacteriales</taxon>
        <taxon>Haloferacaceae</taxon>
        <taxon>Haloferax</taxon>
    </lineage>
</organism>
<accession>A0A0D6JUZ9</accession>
<name>A0A0D6JUZ9_9EURY</name>